<feature type="compositionally biased region" description="Basic and acidic residues" evidence="3">
    <location>
        <begin position="1"/>
        <end position="12"/>
    </location>
</feature>
<name>A0AAV9J2M2_CYACA</name>
<dbReference type="GO" id="GO:0061929">
    <property type="term" value="F:gamma-glutamylaminecyclotransferase activity"/>
    <property type="evidence" value="ECO:0007669"/>
    <property type="project" value="InterPro"/>
</dbReference>
<evidence type="ECO:0000256" key="1">
    <source>
        <dbReference type="ARBA" id="ARBA00008861"/>
    </source>
</evidence>
<dbReference type="PANTHER" id="PTHR12510:SF4">
    <property type="entry name" value="GAMMA-GLUTAMYLAMINECYCLOTRANSFERASE"/>
    <property type="match status" value="1"/>
</dbReference>
<dbReference type="InterPro" id="IPR039126">
    <property type="entry name" value="GGACT"/>
</dbReference>
<dbReference type="PANTHER" id="PTHR12510">
    <property type="entry name" value="TROPONIN C-AKIN-1 PROTEIN"/>
    <property type="match status" value="1"/>
</dbReference>
<evidence type="ECO:0000256" key="3">
    <source>
        <dbReference type="SAM" id="MobiDB-lite"/>
    </source>
</evidence>
<sequence>MPEAVEGDRNDRGDEDEQVHGGEWYTRLRQVCLSEPAGDEGPDRRPAAPPGADRPGPSAAAEDDVTDPEKEEHRRELRQWYDVLFEGPYTLKYPALPTGPVRLPGRTHADMLRSNPSTRHLLADLESDLGVGGSLRGTYRAASRSRRERHGERGAGESAETSSPSSSDASAATSTVVSSSWTTSALNGIMQHRAPEHSSVSGGGMYRSVAAPSTPQWAAPVPISAAADAEPLSASSPASASTGNVRRWLEQPVRAPSREPFRHRPHWVFVYGTLKRGWPNHPLLRHCLFEGVFVTCERYPLVIAGTHYTPFLLWCSQRGKHVRGEVYRVDDDELAMLDVLENVGENYRRERILVRHVHDHNFMVETFAYFKCHFDHSLLSLEHHEEYRDRRYVPRHLRARSASASGSPRRSETASPAPS</sequence>
<feature type="domain" description="Gamma-glutamylcyclotransferase AIG2-like" evidence="4">
    <location>
        <begin position="268"/>
        <end position="385"/>
    </location>
</feature>
<dbReference type="Proteomes" id="UP001301350">
    <property type="component" value="Unassembled WGS sequence"/>
</dbReference>
<evidence type="ECO:0000259" key="4">
    <source>
        <dbReference type="Pfam" id="PF06094"/>
    </source>
</evidence>
<evidence type="ECO:0000313" key="5">
    <source>
        <dbReference type="EMBL" id="KAK4538832.1"/>
    </source>
</evidence>
<evidence type="ECO:0000256" key="2">
    <source>
        <dbReference type="PIRSR" id="PIRSR639126-1"/>
    </source>
</evidence>
<dbReference type="Pfam" id="PF06094">
    <property type="entry name" value="GGACT"/>
    <property type="match status" value="1"/>
</dbReference>
<feature type="region of interest" description="Disordered" evidence="3">
    <location>
        <begin position="1"/>
        <end position="74"/>
    </location>
</feature>
<organism evidence="5 6">
    <name type="scientific">Cyanidium caldarium</name>
    <name type="common">Red alga</name>
    <dbReference type="NCBI Taxonomy" id="2771"/>
    <lineage>
        <taxon>Eukaryota</taxon>
        <taxon>Rhodophyta</taxon>
        <taxon>Bangiophyceae</taxon>
        <taxon>Cyanidiales</taxon>
        <taxon>Cyanidiaceae</taxon>
        <taxon>Cyanidium</taxon>
    </lineage>
</organism>
<reference evidence="5 6" key="1">
    <citation type="submission" date="2022-07" db="EMBL/GenBank/DDBJ databases">
        <title>Genome-wide signatures of adaptation to extreme environments.</title>
        <authorList>
            <person name="Cho C.H."/>
            <person name="Yoon H.S."/>
        </authorList>
    </citation>
    <scope>NUCLEOTIDE SEQUENCE [LARGE SCALE GENOMIC DNA]</scope>
    <source>
        <strain evidence="5 6">DBV 063 E5</strain>
    </source>
</reference>
<feature type="active site" description="Proton acceptor" evidence="2">
    <location>
        <position position="341"/>
    </location>
</feature>
<protein>
    <recommendedName>
        <fullName evidence="4">Gamma-glutamylcyclotransferase AIG2-like domain-containing protein</fullName>
    </recommendedName>
</protein>
<dbReference type="InterPro" id="IPR013024">
    <property type="entry name" value="GGCT-like"/>
</dbReference>
<feature type="region of interest" description="Disordered" evidence="3">
    <location>
        <begin position="398"/>
        <end position="419"/>
    </location>
</feature>
<dbReference type="InterPro" id="IPR009288">
    <property type="entry name" value="AIG2-like_dom"/>
</dbReference>
<comment type="similarity">
    <text evidence="1">Belongs to the gamma-glutamylcyclotransferase family.</text>
</comment>
<dbReference type="Gene3D" id="3.10.490.10">
    <property type="entry name" value="Gamma-glutamyl cyclotransferase-like"/>
    <property type="match status" value="1"/>
</dbReference>
<proteinExistence type="inferred from homology"/>
<keyword evidence="6" id="KW-1185">Reference proteome</keyword>
<accession>A0AAV9J2M2</accession>
<dbReference type="EMBL" id="JANCYW010000020">
    <property type="protein sequence ID" value="KAK4538832.1"/>
    <property type="molecule type" value="Genomic_DNA"/>
</dbReference>
<dbReference type="CDD" id="cd06661">
    <property type="entry name" value="GGCT_like"/>
    <property type="match status" value="1"/>
</dbReference>
<dbReference type="GO" id="GO:0005829">
    <property type="term" value="C:cytosol"/>
    <property type="evidence" value="ECO:0007669"/>
    <property type="project" value="TreeGrafter"/>
</dbReference>
<gene>
    <name evidence="5" type="ORF">CDCA_CDCA20G4857</name>
</gene>
<dbReference type="AlphaFoldDB" id="A0AAV9J2M2"/>
<feature type="compositionally biased region" description="Low complexity" evidence="3">
    <location>
        <begin position="50"/>
        <end position="60"/>
    </location>
</feature>
<comment type="caution">
    <text evidence="5">The sequence shown here is derived from an EMBL/GenBank/DDBJ whole genome shotgun (WGS) entry which is preliminary data.</text>
</comment>
<evidence type="ECO:0000313" key="6">
    <source>
        <dbReference type="Proteomes" id="UP001301350"/>
    </source>
</evidence>
<feature type="compositionally biased region" description="Low complexity" evidence="3">
    <location>
        <begin position="156"/>
        <end position="174"/>
    </location>
</feature>
<feature type="region of interest" description="Disordered" evidence="3">
    <location>
        <begin position="129"/>
        <end position="174"/>
    </location>
</feature>
<dbReference type="InterPro" id="IPR036568">
    <property type="entry name" value="GGCT-like_sf"/>
</dbReference>
<dbReference type="SUPFAM" id="SSF110857">
    <property type="entry name" value="Gamma-glutamyl cyclotransferase-like"/>
    <property type="match status" value="1"/>
</dbReference>